<gene>
    <name evidence="2" type="ORF">DCAF_LOCUS2324</name>
</gene>
<keyword evidence="1" id="KW-0175">Coiled coil</keyword>
<evidence type="ECO:0000313" key="3">
    <source>
        <dbReference type="Proteomes" id="UP001314170"/>
    </source>
</evidence>
<feature type="coiled-coil region" evidence="1">
    <location>
        <begin position="13"/>
        <end position="40"/>
    </location>
</feature>
<proteinExistence type="predicted"/>
<dbReference type="Proteomes" id="UP001314170">
    <property type="component" value="Unassembled WGS sequence"/>
</dbReference>
<sequence length="121" mass="13906">MTPQDLQSLTYTSDQWKEKCQSLETKLKTVRAKNQRLKKNENYWKLQPKPPLVPLLLALGGWAGLERRRRREGFRGMEKEKKRGGELGFGNLWFSGFGASSKMYCLENVDIRSWAAAVAIS</sequence>
<evidence type="ECO:0000313" key="2">
    <source>
        <dbReference type="EMBL" id="CAK7324666.1"/>
    </source>
</evidence>
<name>A0AAV1QXD5_9ROSI</name>
<organism evidence="2 3">
    <name type="scientific">Dovyalis caffra</name>
    <dbReference type="NCBI Taxonomy" id="77055"/>
    <lineage>
        <taxon>Eukaryota</taxon>
        <taxon>Viridiplantae</taxon>
        <taxon>Streptophyta</taxon>
        <taxon>Embryophyta</taxon>
        <taxon>Tracheophyta</taxon>
        <taxon>Spermatophyta</taxon>
        <taxon>Magnoliopsida</taxon>
        <taxon>eudicotyledons</taxon>
        <taxon>Gunneridae</taxon>
        <taxon>Pentapetalae</taxon>
        <taxon>rosids</taxon>
        <taxon>fabids</taxon>
        <taxon>Malpighiales</taxon>
        <taxon>Salicaceae</taxon>
        <taxon>Flacourtieae</taxon>
        <taxon>Dovyalis</taxon>
    </lineage>
</organism>
<evidence type="ECO:0000256" key="1">
    <source>
        <dbReference type="SAM" id="Coils"/>
    </source>
</evidence>
<comment type="caution">
    <text evidence="2">The sequence shown here is derived from an EMBL/GenBank/DDBJ whole genome shotgun (WGS) entry which is preliminary data.</text>
</comment>
<accession>A0AAV1QXD5</accession>
<dbReference type="EMBL" id="CAWUPB010000477">
    <property type="protein sequence ID" value="CAK7324666.1"/>
    <property type="molecule type" value="Genomic_DNA"/>
</dbReference>
<keyword evidence="3" id="KW-1185">Reference proteome</keyword>
<protein>
    <submittedName>
        <fullName evidence="2">Uncharacterized protein</fullName>
    </submittedName>
</protein>
<reference evidence="2 3" key="1">
    <citation type="submission" date="2024-01" db="EMBL/GenBank/DDBJ databases">
        <authorList>
            <person name="Waweru B."/>
        </authorList>
    </citation>
    <scope>NUCLEOTIDE SEQUENCE [LARGE SCALE GENOMIC DNA]</scope>
</reference>
<dbReference type="AlphaFoldDB" id="A0AAV1QXD5"/>